<keyword evidence="1" id="KW-0812">Transmembrane</keyword>
<feature type="transmembrane region" description="Helical" evidence="1">
    <location>
        <begin position="83"/>
        <end position="102"/>
    </location>
</feature>
<name>A0AAX4HJV7_9BACT</name>
<feature type="transmembrane region" description="Helical" evidence="1">
    <location>
        <begin position="54"/>
        <end position="76"/>
    </location>
</feature>
<protein>
    <submittedName>
        <fullName evidence="3">Phosphatase PAP2 family protein</fullName>
    </submittedName>
</protein>
<dbReference type="InterPro" id="IPR036938">
    <property type="entry name" value="PAP2/HPO_sf"/>
</dbReference>
<organism evidence="3 4">
    <name type="scientific">Peredibacter starrii</name>
    <dbReference type="NCBI Taxonomy" id="28202"/>
    <lineage>
        <taxon>Bacteria</taxon>
        <taxon>Pseudomonadati</taxon>
        <taxon>Bdellovibrionota</taxon>
        <taxon>Bacteriovoracia</taxon>
        <taxon>Bacteriovoracales</taxon>
        <taxon>Bacteriovoracaceae</taxon>
        <taxon>Peredibacter</taxon>
    </lineage>
</organism>
<keyword evidence="1" id="KW-0472">Membrane</keyword>
<feature type="transmembrane region" description="Helical" evidence="1">
    <location>
        <begin position="154"/>
        <end position="172"/>
    </location>
</feature>
<dbReference type="Gene3D" id="1.20.144.10">
    <property type="entry name" value="Phosphatidic acid phosphatase type 2/haloperoxidase"/>
    <property type="match status" value="1"/>
</dbReference>
<dbReference type="KEGG" id="psti:SOO65_12280"/>
<accession>A0AAX4HJV7</accession>
<keyword evidence="4" id="KW-1185">Reference proteome</keyword>
<evidence type="ECO:0000313" key="4">
    <source>
        <dbReference type="Proteomes" id="UP001324634"/>
    </source>
</evidence>
<dbReference type="EMBL" id="CP139487">
    <property type="protein sequence ID" value="WPU63466.1"/>
    <property type="molecule type" value="Genomic_DNA"/>
</dbReference>
<evidence type="ECO:0000256" key="1">
    <source>
        <dbReference type="SAM" id="Phobius"/>
    </source>
</evidence>
<evidence type="ECO:0000259" key="2">
    <source>
        <dbReference type="Pfam" id="PF14378"/>
    </source>
</evidence>
<dbReference type="InterPro" id="IPR026841">
    <property type="entry name" value="Aur1/Ipt1"/>
</dbReference>
<dbReference type="Pfam" id="PF14378">
    <property type="entry name" value="PAP2_3"/>
    <property type="match status" value="1"/>
</dbReference>
<proteinExistence type="predicted"/>
<gene>
    <name evidence="3" type="ORF">SOO65_12280</name>
</gene>
<dbReference type="AlphaFoldDB" id="A0AAX4HJV7"/>
<feature type="domain" description="Inositolphosphotransferase Aur1/Ipt1" evidence="2">
    <location>
        <begin position="55"/>
        <end position="191"/>
    </location>
</feature>
<reference evidence="3 4" key="1">
    <citation type="submission" date="2023-11" db="EMBL/GenBank/DDBJ databases">
        <title>Peredibacter starrii A3.12.</title>
        <authorList>
            <person name="Mitchell R.J."/>
        </authorList>
    </citation>
    <scope>NUCLEOTIDE SEQUENCE [LARGE SCALE GENOMIC DNA]</scope>
    <source>
        <strain evidence="3 4">A3.12</strain>
    </source>
</reference>
<feature type="transmembrane region" description="Helical" evidence="1">
    <location>
        <begin position="7"/>
        <end position="26"/>
    </location>
</feature>
<dbReference type="RefSeq" id="WP_321390221.1">
    <property type="nucleotide sequence ID" value="NZ_CP139487.1"/>
</dbReference>
<dbReference type="GO" id="GO:0016020">
    <property type="term" value="C:membrane"/>
    <property type="evidence" value="ECO:0007669"/>
    <property type="project" value="UniProtKB-SubCell"/>
</dbReference>
<dbReference type="Proteomes" id="UP001324634">
    <property type="component" value="Chromosome"/>
</dbReference>
<evidence type="ECO:0000313" key="3">
    <source>
        <dbReference type="EMBL" id="WPU63466.1"/>
    </source>
</evidence>
<dbReference type="SUPFAM" id="SSF48317">
    <property type="entry name" value="Acid phosphatase/Vanadium-dependent haloperoxidase"/>
    <property type="match status" value="1"/>
</dbReference>
<keyword evidence="1" id="KW-1133">Transmembrane helix</keyword>
<sequence>MLKRINLNDLALMVGVLLVYAILYVFNNRFQFFEIWNIPRTAFDEIVVFSPNWIWIYLSAYLMPVAMFFFLIRLGLHLHFLQLFFILTIITNIVFFLFPSSIDRIPVPMEGVNDLTKLAFEILFSADKPFTCLPSTHVSTSFIAALSVRQHPRLFLIFTVFALLISYSALAIGQHYVYDAIAGGFAALLALEIHNRTVGAMENQLALGFLSR</sequence>